<dbReference type="GO" id="GO:0001609">
    <property type="term" value="F:G protein-coupled adenosine receptor activity"/>
    <property type="evidence" value="ECO:0007669"/>
    <property type="project" value="InterPro"/>
</dbReference>
<evidence type="ECO:0000256" key="9">
    <source>
        <dbReference type="ARBA" id="ARBA00023180"/>
    </source>
</evidence>
<evidence type="ECO:0000256" key="6">
    <source>
        <dbReference type="ARBA" id="ARBA00023136"/>
    </source>
</evidence>
<dbReference type="Proteomes" id="UP001209878">
    <property type="component" value="Unassembled WGS sequence"/>
</dbReference>
<feature type="transmembrane region" description="Helical" evidence="11">
    <location>
        <begin position="59"/>
        <end position="82"/>
    </location>
</feature>
<keyword evidence="4 11" id="KW-1133">Transmembrane helix</keyword>
<dbReference type="InterPro" id="IPR001634">
    <property type="entry name" value="Adenosn_rcpt"/>
</dbReference>
<keyword evidence="3 11" id="KW-0812">Transmembrane</keyword>
<dbReference type="GO" id="GO:0005886">
    <property type="term" value="C:plasma membrane"/>
    <property type="evidence" value="ECO:0007669"/>
    <property type="project" value="UniProtKB-SubCell"/>
</dbReference>
<evidence type="ECO:0000256" key="3">
    <source>
        <dbReference type="ARBA" id="ARBA00022692"/>
    </source>
</evidence>
<evidence type="ECO:0000256" key="2">
    <source>
        <dbReference type="ARBA" id="ARBA00022475"/>
    </source>
</evidence>
<keyword evidence="2" id="KW-1003">Cell membrane</keyword>
<keyword evidence="7" id="KW-1015">Disulfide bond</keyword>
<feature type="transmembrane region" description="Helical" evidence="11">
    <location>
        <begin position="23"/>
        <end position="47"/>
    </location>
</feature>
<keyword evidence="14" id="KW-1185">Reference proteome</keyword>
<evidence type="ECO:0000256" key="4">
    <source>
        <dbReference type="ARBA" id="ARBA00022989"/>
    </source>
</evidence>
<evidence type="ECO:0000256" key="8">
    <source>
        <dbReference type="ARBA" id="ARBA00023170"/>
    </source>
</evidence>
<dbReference type="InterPro" id="IPR017452">
    <property type="entry name" value="GPCR_Rhodpsn_7TM"/>
</dbReference>
<dbReference type="Gene3D" id="1.20.1070.10">
    <property type="entry name" value="Rhodopsin 7-helix transmembrane proteins"/>
    <property type="match status" value="1"/>
</dbReference>
<dbReference type="PRINTS" id="PR00237">
    <property type="entry name" value="GPCRRHODOPSN"/>
</dbReference>
<feature type="transmembrane region" description="Helical" evidence="11">
    <location>
        <begin position="179"/>
        <end position="208"/>
    </location>
</feature>
<comment type="subcellular location">
    <subcellularLocation>
        <location evidence="1">Cell membrane</location>
        <topology evidence="1">Multi-pass membrane protein</topology>
    </subcellularLocation>
</comment>
<gene>
    <name evidence="13" type="ORF">NP493_356g02063</name>
</gene>
<proteinExistence type="predicted"/>
<accession>A0AAD9L3Z2</accession>
<evidence type="ECO:0000256" key="10">
    <source>
        <dbReference type="ARBA" id="ARBA00023224"/>
    </source>
</evidence>
<keyword evidence="10" id="KW-0807">Transducer</keyword>
<dbReference type="PRINTS" id="PR00424">
    <property type="entry name" value="ADENOSINER"/>
</dbReference>
<evidence type="ECO:0000313" key="13">
    <source>
        <dbReference type="EMBL" id="KAK2182405.1"/>
    </source>
</evidence>
<evidence type="ECO:0000313" key="14">
    <source>
        <dbReference type="Proteomes" id="UP001209878"/>
    </source>
</evidence>
<reference evidence="13" key="1">
    <citation type="journal article" date="2023" name="Mol. Biol. Evol.">
        <title>Third-Generation Sequencing Reveals the Adaptive Role of the Epigenome in Three Deep-Sea Polychaetes.</title>
        <authorList>
            <person name="Perez M."/>
            <person name="Aroh O."/>
            <person name="Sun Y."/>
            <person name="Lan Y."/>
            <person name="Juniper S.K."/>
            <person name="Young C.R."/>
            <person name="Angers B."/>
            <person name="Qian P.Y."/>
        </authorList>
    </citation>
    <scope>NUCLEOTIDE SEQUENCE</scope>
    <source>
        <strain evidence="13">R07B-5</strain>
    </source>
</reference>
<dbReference type="AlphaFoldDB" id="A0AAD9L3Z2"/>
<sequence>MNNTTEAPLMTNDMTAAVDVEGLIYLGCELVIGVLSVLGNGLVLLVITRESQLQTFTNYFIASLAMADLLVGLLGIPCAIVSKYGLPADFYGCLLTNTVIVILTQISIFGLLAVAVERFIAIKFPFIYHTHCTGPVAAAVIAFTWLSAILVGLVPMFGWHQPVMSLTKCAFVSVIDMNYMVYFNFFGCVLLPLLVMFLLYCFIFQVVFRQLKQINSLQVAMETVTTTRRQIFMKELRAVKWFCAVIVFFAVCWLPLHVLNTMLLVTGSTCFSCFNPAIILSHANSALNPIFYAFVNKKFKCAFKRLVFCSKEPLVDTTMASSQPG</sequence>
<evidence type="ECO:0000256" key="11">
    <source>
        <dbReference type="SAM" id="Phobius"/>
    </source>
</evidence>
<dbReference type="PANTHER" id="PTHR24246:SF27">
    <property type="entry name" value="ADENOSINE RECEPTOR, ISOFORM A"/>
    <property type="match status" value="1"/>
</dbReference>
<protein>
    <recommendedName>
        <fullName evidence="12">G-protein coupled receptors family 1 profile domain-containing protein</fullName>
    </recommendedName>
</protein>
<feature type="transmembrane region" description="Helical" evidence="11">
    <location>
        <begin position="94"/>
        <end position="116"/>
    </location>
</feature>
<keyword evidence="6 11" id="KW-0472">Membrane</keyword>
<evidence type="ECO:0000256" key="1">
    <source>
        <dbReference type="ARBA" id="ARBA00004651"/>
    </source>
</evidence>
<dbReference type="SUPFAM" id="SSF81321">
    <property type="entry name" value="Family A G protein-coupled receptor-like"/>
    <property type="match status" value="1"/>
</dbReference>
<evidence type="ECO:0000259" key="12">
    <source>
        <dbReference type="PROSITE" id="PS50262"/>
    </source>
</evidence>
<feature type="transmembrane region" description="Helical" evidence="11">
    <location>
        <begin position="136"/>
        <end position="159"/>
    </location>
</feature>
<dbReference type="PROSITE" id="PS50262">
    <property type="entry name" value="G_PROTEIN_RECEP_F1_2"/>
    <property type="match status" value="1"/>
</dbReference>
<dbReference type="PROSITE" id="PS00237">
    <property type="entry name" value="G_PROTEIN_RECEP_F1_1"/>
    <property type="match status" value="1"/>
</dbReference>
<dbReference type="InterPro" id="IPR000276">
    <property type="entry name" value="GPCR_Rhodpsn"/>
</dbReference>
<keyword evidence="8" id="KW-0675">Receptor</keyword>
<dbReference type="EMBL" id="JAODUO010000355">
    <property type="protein sequence ID" value="KAK2182405.1"/>
    <property type="molecule type" value="Genomic_DNA"/>
</dbReference>
<name>A0AAD9L3Z2_RIDPI</name>
<dbReference type="PANTHER" id="PTHR24246">
    <property type="entry name" value="OLFACTORY RECEPTOR AND ADENOSINE RECEPTOR"/>
    <property type="match status" value="1"/>
</dbReference>
<feature type="transmembrane region" description="Helical" evidence="11">
    <location>
        <begin position="238"/>
        <end position="256"/>
    </location>
</feature>
<evidence type="ECO:0000256" key="7">
    <source>
        <dbReference type="ARBA" id="ARBA00023157"/>
    </source>
</evidence>
<feature type="domain" description="G-protein coupled receptors family 1 profile" evidence="12">
    <location>
        <begin position="39"/>
        <end position="292"/>
    </location>
</feature>
<feature type="transmembrane region" description="Helical" evidence="11">
    <location>
        <begin position="276"/>
        <end position="295"/>
    </location>
</feature>
<comment type="caution">
    <text evidence="13">The sequence shown here is derived from an EMBL/GenBank/DDBJ whole genome shotgun (WGS) entry which is preliminary data.</text>
</comment>
<keyword evidence="9" id="KW-0325">Glycoprotein</keyword>
<dbReference type="Pfam" id="PF00001">
    <property type="entry name" value="7tm_1"/>
    <property type="match status" value="1"/>
</dbReference>
<organism evidence="13 14">
    <name type="scientific">Ridgeia piscesae</name>
    <name type="common">Tubeworm</name>
    <dbReference type="NCBI Taxonomy" id="27915"/>
    <lineage>
        <taxon>Eukaryota</taxon>
        <taxon>Metazoa</taxon>
        <taxon>Spiralia</taxon>
        <taxon>Lophotrochozoa</taxon>
        <taxon>Annelida</taxon>
        <taxon>Polychaeta</taxon>
        <taxon>Sedentaria</taxon>
        <taxon>Canalipalpata</taxon>
        <taxon>Sabellida</taxon>
        <taxon>Siboglinidae</taxon>
        <taxon>Ridgeia</taxon>
    </lineage>
</organism>
<evidence type="ECO:0000256" key="5">
    <source>
        <dbReference type="ARBA" id="ARBA00023040"/>
    </source>
</evidence>
<keyword evidence="5" id="KW-0297">G-protein coupled receptor</keyword>